<organism evidence="1 2">
    <name type="scientific">Blastomyces percursus</name>
    <dbReference type="NCBI Taxonomy" id="1658174"/>
    <lineage>
        <taxon>Eukaryota</taxon>
        <taxon>Fungi</taxon>
        <taxon>Dikarya</taxon>
        <taxon>Ascomycota</taxon>
        <taxon>Pezizomycotina</taxon>
        <taxon>Eurotiomycetes</taxon>
        <taxon>Eurotiomycetidae</taxon>
        <taxon>Onygenales</taxon>
        <taxon>Ajellomycetaceae</taxon>
        <taxon>Blastomyces</taxon>
    </lineage>
</organism>
<protein>
    <submittedName>
        <fullName evidence="1">Uncharacterized protein</fullName>
    </submittedName>
</protein>
<sequence>MLCRLQYSARKRRAVMNEGAVVYVWQRGLRQESVNFTLVSKAGDQGYRRQGSLKEGTDIRDITNMTPLAVPGRPELDFNQSQELQTALANLVQKSLGPVSEGKGQIHHCIPKLISFSVLRLNPVIDRAIEFNEGGKIPKNHPSKGQSTGEGESLLHPVAFGGVTQCCRCYQNPLAGRRACSFVVRRSRGGIT</sequence>
<name>A0A1J9REK2_9EURO</name>
<dbReference type="EMBL" id="LGTZ01000148">
    <property type="protein sequence ID" value="OJD27015.1"/>
    <property type="molecule type" value="Genomic_DNA"/>
</dbReference>
<dbReference type="AlphaFoldDB" id="A0A1J9REK2"/>
<gene>
    <name evidence="1" type="ORF">ACJ73_01593</name>
</gene>
<proteinExistence type="predicted"/>
<keyword evidence="2" id="KW-1185">Reference proteome</keyword>
<reference evidence="1 2" key="1">
    <citation type="submission" date="2015-08" db="EMBL/GenBank/DDBJ databases">
        <title>Emmonsia species relationships and genome sequence.</title>
        <authorList>
            <person name="Cuomo C.A."/>
            <person name="Schwartz I.S."/>
            <person name="Kenyon C."/>
            <person name="De Hoog G.S."/>
            <person name="Govender N.P."/>
            <person name="Botha A."/>
            <person name="Moreno L."/>
            <person name="De Vries M."/>
            <person name="Munoz J.F."/>
            <person name="Stielow J.B."/>
        </authorList>
    </citation>
    <scope>NUCLEOTIDE SEQUENCE [LARGE SCALE GENOMIC DNA]</scope>
    <source>
        <strain evidence="1 2">EI222</strain>
    </source>
</reference>
<dbReference type="Proteomes" id="UP000242791">
    <property type="component" value="Unassembled WGS sequence"/>
</dbReference>
<dbReference type="VEuPathDB" id="FungiDB:ACJ73_01593"/>
<accession>A0A1J9REK2</accession>
<evidence type="ECO:0000313" key="2">
    <source>
        <dbReference type="Proteomes" id="UP000242791"/>
    </source>
</evidence>
<evidence type="ECO:0000313" key="1">
    <source>
        <dbReference type="EMBL" id="OJD27015.1"/>
    </source>
</evidence>
<comment type="caution">
    <text evidence="1">The sequence shown here is derived from an EMBL/GenBank/DDBJ whole genome shotgun (WGS) entry which is preliminary data.</text>
</comment>